<organism evidence="2 3">
    <name type="scientific">Nesidiocoris tenuis</name>
    <dbReference type="NCBI Taxonomy" id="355587"/>
    <lineage>
        <taxon>Eukaryota</taxon>
        <taxon>Metazoa</taxon>
        <taxon>Ecdysozoa</taxon>
        <taxon>Arthropoda</taxon>
        <taxon>Hexapoda</taxon>
        <taxon>Insecta</taxon>
        <taxon>Pterygota</taxon>
        <taxon>Neoptera</taxon>
        <taxon>Paraneoptera</taxon>
        <taxon>Hemiptera</taxon>
        <taxon>Heteroptera</taxon>
        <taxon>Panheteroptera</taxon>
        <taxon>Cimicomorpha</taxon>
        <taxon>Miridae</taxon>
        <taxon>Dicyphina</taxon>
        <taxon>Nesidiocoris</taxon>
    </lineage>
</organism>
<protein>
    <submittedName>
        <fullName evidence="2">Uncharacterized protein</fullName>
    </submittedName>
</protein>
<keyword evidence="3" id="KW-1185">Reference proteome</keyword>
<dbReference type="Proteomes" id="UP001307889">
    <property type="component" value="Chromosome 8"/>
</dbReference>
<feature type="compositionally biased region" description="Basic and acidic residues" evidence="1">
    <location>
        <begin position="1"/>
        <end position="10"/>
    </location>
</feature>
<reference evidence="2 3" key="1">
    <citation type="submission" date="2023-09" db="EMBL/GenBank/DDBJ databases">
        <title>Nesidiocoris tenuis whole genome shotgun sequence.</title>
        <authorList>
            <person name="Shibata T."/>
            <person name="Shimoda M."/>
            <person name="Kobayashi T."/>
            <person name="Uehara T."/>
        </authorList>
    </citation>
    <scope>NUCLEOTIDE SEQUENCE [LARGE SCALE GENOMIC DNA]</scope>
    <source>
        <strain evidence="2 3">Japan</strain>
    </source>
</reference>
<evidence type="ECO:0000256" key="1">
    <source>
        <dbReference type="SAM" id="MobiDB-lite"/>
    </source>
</evidence>
<gene>
    <name evidence="2" type="ORF">NTJ_10780</name>
</gene>
<sequence>MRSGVDELSQRRPVQGFTRRSLAPKSPLRNPWRAVLLAPARALSALSLSPCSVWGEGETPSNRVIVRGRLLRKGRRHLCMQLESRLVSAIKTRLITLIR</sequence>
<evidence type="ECO:0000313" key="2">
    <source>
        <dbReference type="EMBL" id="BES97965.1"/>
    </source>
</evidence>
<accession>A0ABN7B451</accession>
<feature type="region of interest" description="Disordered" evidence="1">
    <location>
        <begin position="1"/>
        <end position="25"/>
    </location>
</feature>
<evidence type="ECO:0000313" key="3">
    <source>
        <dbReference type="Proteomes" id="UP001307889"/>
    </source>
</evidence>
<name>A0ABN7B451_9HEMI</name>
<proteinExistence type="predicted"/>
<dbReference type="EMBL" id="AP028916">
    <property type="protein sequence ID" value="BES97965.1"/>
    <property type="molecule type" value="Genomic_DNA"/>
</dbReference>